<organism evidence="2">
    <name type="scientific">Anguilla anguilla</name>
    <name type="common">European freshwater eel</name>
    <name type="synonym">Muraena anguilla</name>
    <dbReference type="NCBI Taxonomy" id="7936"/>
    <lineage>
        <taxon>Eukaryota</taxon>
        <taxon>Metazoa</taxon>
        <taxon>Chordata</taxon>
        <taxon>Craniata</taxon>
        <taxon>Vertebrata</taxon>
        <taxon>Euteleostomi</taxon>
        <taxon>Actinopterygii</taxon>
        <taxon>Neopterygii</taxon>
        <taxon>Teleostei</taxon>
        <taxon>Anguilliformes</taxon>
        <taxon>Anguillidae</taxon>
        <taxon>Anguilla</taxon>
    </lineage>
</organism>
<dbReference type="EMBL" id="GBXM01047233">
    <property type="protein sequence ID" value="JAH61344.1"/>
    <property type="molecule type" value="Transcribed_RNA"/>
</dbReference>
<reference evidence="2" key="2">
    <citation type="journal article" date="2015" name="Fish Shellfish Immunol.">
        <title>Early steps in the European eel (Anguilla anguilla)-Vibrio vulnificus interaction in the gills: Role of the RtxA13 toxin.</title>
        <authorList>
            <person name="Callol A."/>
            <person name="Pajuelo D."/>
            <person name="Ebbesson L."/>
            <person name="Teles M."/>
            <person name="MacKenzie S."/>
            <person name="Amaro C."/>
        </authorList>
    </citation>
    <scope>NUCLEOTIDE SEQUENCE</scope>
</reference>
<keyword evidence="1" id="KW-0472">Membrane</keyword>
<keyword evidence="1" id="KW-1133">Transmembrane helix</keyword>
<keyword evidence="1" id="KW-0812">Transmembrane</keyword>
<reference evidence="2" key="1">
    <citation type="submission" date="2014-11" db="EMBL/GenBank/DDBJ databases">
        <authorList>
            <person name="Amaro Gonzalez C."/>
        </authorList>
    </citation>
    <scope>NUCLEOTIDE SEQUENCE</scope>
</reference>
<accession>A0A0E9U623</accession>
<protein>
    <submittedName>
        <fullName evidence="2">Uncharacterized protein</fullName>
    </submittedName>
</protein>
<name>A0A0E9U623_ANGAN</name>
<evidence type="ECO:0000256" key="1">
    <source>
        <dbReference type="SAM" id="Phobius"/>
    </source>
</evidence>
<proteinExistence type="predicted"/>
<evidence type="ECO:0000313" key="2">
    <source>
        <dbReference type="EMBL" id="JAH61344.1"/>
    </source>
</evidence>
<dbReference type="AlphaFoldDB" id="A0A0E9U623"/>
<feature type="transmembrane region" description="Helical" evidence="1">
    <location>
        <begin position="6"/>
        <end position="30"/>
    </location>
</feature>
<sequence>MSAVAVAELFAGQLCILKRHVLVIFIYFFFKETSIFQMTKTSNVMI</sequence>